<dbReference type="SUPFAM" id="SSF53474">
    <property type="entry name" value="alpha/beta-Hydrolases"/>
    <property type="match status" value="1"/>
</dbReference>
<dbReference type="AlphaFoldDB" id="A0A4Q9FQF6"/>
<dbReference type="GO" id="GO:0016787">
    <property type="term" value="F:hydrolase activity"/>
    <property type="evidence" value="ECO:0007669"/>
    <property type="project" value="InterPro"/>
</dbReference>
<name>A0A4Q9FQF6_9FLAO</name>
<organism evidence="4 5">
    <name type="scientific">Hyunsoonleella pacifica</name>
    <dbReference type="NCBI Taxonomy" id="1080224"/>
    <lineage>
        <taxon>Bacteria</taxon>
        <taxon>Pseudomonadati</taxon>
        <taxon>Bacteroidota</taxon>
        <taxon>Flavobacteriia</taxon>
        <taxon>Flavobacteriales</taxon>
        <taxon>Flavobacteriaceae</taxon>
    </lineage>
</organism>
<dbReference type="InterPro" id="IPR029058">
    <property type="entry name" value="AB_hydrolase_fold"/>
</dbReference>
<evidence type="ECO:0000313" key="5">
    <source>
        <dbReference type="Proteomes" id="UP000292372"/>
    </source>
</evidence>
<dbReference type="OrthoDB" id="9764953at2"/>
<protein>
    <submittedName>
        <fullName evidence="4">Phospholipase</fullName>
    </submittedName>
</protein>
<dbReference type="InterPro" id="IPR003140">
    <property type="entry name" value="PLipase/COase/thioEstase"/>
</dbReference>
<feature type="signal peptide" evidence="2">
    <location>
        <begin position="1"/>
        <end position="23"/>
    </location>
</feature>
<feature type="chain" id="PRO_5020457455" evidence="2">
    <location>
        <begin position="24"/>
        <end position="261"/>
    </location>
</feature>
<reference evidence="4 5" key="1">
    <citation type="journal article" date="2015" name="Int. J. Syst. Evol. Microbiol.">
        <title>Hyunsoonleella pacifica sp. nov., isolated from seawater of South Pacific Gyre.</title>
        <authorList>
            <person name="Gao X."/>
            <person name="Zhang Z."/>
            <person name="Dai X."/>
            <person name="Zhang X.H."/>
        </authorList>
    </citation>
    <scope>NUCLEOTIDE SEQUENCE [LARGE SCALE GENOMIC DNA]</scope>
    <source>
        <strain evidence="4 5">SW033</strain>
    </source>
</reference>
<dbReference type="EMBL" id="SIRS01000004">
    <property type="protein sequence ID" value="TBN15489.1"/>
    <property type="molecule type" value="Genomic_DNA"/>
</dbReference>
<evidence type="ECO:0000259" key="3">
    <source>
        <dbReference type="Pfam" id="PF02230"/>
    </source>
</evidence>
<evidence type="ECO:0000256" key="2">
    <source>
        <dbReference type="SAM" id="SignalP"/>
    </source>
</evidence>
<dbReference type="Proteomes" id="UP000292372">
    <property type="component" value="Unassembled WGS sequence"/>
</dbReference>
<dbReference type="PANTHER" id="PTHR43037">
    <property type="entry name" value="UNNAMED PRODUCT-RELATED"/>
    <property type="match status" value="1"/>
</dbReference>
<evidence type="ECO:0000256" key="1">
    <source>
        <dbReference type="ARBA" id="ARBA00022729"/>
    </source>
</evidence>
<keyword evidence="5" id="KW-1185">Reference proteome</keyword>
<dbReference type="Gene3D" id="3.40.50.1820">
    <property type="entry name" value="alpha/beta hydrolase"/>
    <property type="match status" value="1"/>
</dbReference>
<proteinExistence type="predicted"/>
<accession>A0A4Q9FQF6</accession>
<dbReference type="RefSeq" id="WP_130936974.1">
    <property type="nucleotide sequence ID" value="NZ_BMEE01000004.1"/>
</dbReference>
<sequence>MTLLNFKLLSAVLIISSFSVVNSQSTSSLFSYEEYVNTQGDTLKYRQLVCDYADDTKKYPLVIFLHGMGERGNNNEAQLKWGVRNFATSENMSQNPCIVIAPQCPDNSVWGSYNRNMELQPEPTKPMKLLRELINELIKKSPVDPNRIYITGLSMGGFGTYDAISRYPDLFAAAVPVCGGGDISKAKDFAHMPIWIFHGAIDSIVKPILSINMLNALIEAGATPGYTQYPEVGHFSWIMAYSDKNMMTWLFKRRKESKLTN</sequence>
<keyword evidence="1 2" id="KW-0732">Signal</keyword>
<dbReference type="Pfam" id="PF02230">
    <property type="entry name" value="Abhydrolase_2"/>
    <property type="match status" value="1"/>
</dbReference>
<feature type="domain" description="Phospholipase/carboxylesterase/thioesterase" evidence="3">
    <location>
        <begin position="55"/>
        <end position="237"/>
    </location>
</feature>
<comment type="caution">
    <text evidence="4">The sequence shown here is derived from an EMBL/GenBank/DDBJ whole genome shotgun (WGS) entry which is preliminary data.</text>
</comment>
<dbReference type="PANTHER" id="PTHR43037:SF1">
    <property type="entry name" value="BLL1128 PROTEIN"/>
    <property type="match status" value="1"/>
</dbReference>
<evidence type="ECO:0000313" key="4">
    <source>
        <dbReference type="EMBL" id="TBN15489.1"/>
    </source>
</evidence>
<gene>
    <name evidence="4" type="ORF">EYD46_10150</name>
</gene>
<dbReference type="InterPro" id="IPR050955">
    <property type="entry name" value="Plant_Biomass_Hydrol_Est"/>
</dbReference>